<dbReference type="InterPro" id="IPR036542">
    <property type="entry name" value="PTS_IIA_lac/cel_sf"/>
</dbReference>
<dbReference type="SUPFAM" id="SSF46973">
    <property type="entry name" value="Enzyme IIa from lactose specific PTS, IIa-lac"/>
    <property type="match status" value="1"/>
</dbReference>
<accession>A0ABT1WN72</accession>
<dbReference type="PROSITE" id="PS51095">
    <property type="entry name" value="PTS_EIIA_TYPE_3"/>
    <property type="match status" value="1"/>
</dbReference>
<keyword evidence="7" id="KW-1185">Reference proteome</keyword>
<keyword evidence="4" id="KW-0598">Phosphotransferase system</keyword>
<dbReference type="PANTHER" id="PTHR34382">
    <property type="entry name" value="PTS SYSTEM N,N'-DIACETYLCHITOBIOSE-SPECIFIC EIIA COMPONENT"/>
    <property type="match status" value="1"/>
</dbReference>
<evidence type="ECO:0000256" key="2">
    <source>
        <dbReference type="ARBA" id="ARBA00022597"/>
    </source>
</evidence>
<dbReference type="Gene3D" id="1.20.58.80">
    <property type="entry name" value="Phosphotransferase system, lactose/cellobiose-type IIA subunit"/>
    <property type="match status" value="1"/>
</dbReference>
<feature type="modified residue" description="Phosphohistidine; by HPr" evidence="5">
    <location>
        <position position="77"/>
    </location>
</feature>
<dbReference type="PANTHER" id="PTHR34382:SF7">
    <property type="entry name" value="PTS SYSTEM N,N'-DIACETYLCHITOBIOSE-SPECIFIC EIIA COMPONENT"/>
    <property type="match status" value="1"/>
</dbReference>
<evidence type="ECO:0000313" key="7">
    <source>
        <dbReference type="Proteomes" id="UP001059480"/>
    </source>
</evidence>
<comment type="caution">
    <text evidence="6">The sequence shown here is derived from an EMBL/GenBank/DDBJ whole genome shotgun (WGS) entry which is preliminary data.</text>
</comment>
<evidence type="ECO:0000256" key="3">
    <source>
        <dbReference type="ARBA" id="ARBA00022679"/>
    </source>
</evidence>
<evidence type="ECO:0000256" key="4">
    <source>
        <dbReference type="ARBA" id="ARBA00022683"/>
    </source>
</evidence>
<proteinExistence type="predicted"/>
<dbReference type="Pfam" id="PF02255">
    <property type="entry name" value="PTS_IIA"/>
    <property type="match status" value="1"/>
</dbReference>
<dbReference type="RefSeq" id="WP_256945084.1">
    <property type="nucleotide sequence ID" value="NZ_JANHNZ010000004.1"/>
</dbReference>
<dbReference type="InterPro" id="IPR003188">
    <property type="entry name" value="PTS_IIA_lac/cel"/>
</dbReference>
<reference evidence="6" key="1">
    <citation type="submission" date="2022-07" db="EMBL/GenBank/DDBJ databases">
        <authorList>
            <person name="Jung M.-Y."/>
            <person name="Lee M."/>
        </authorList>
    </citation>
    <scope>NUCLEOTIDE SEQUENCE</scope>
    <source>
        <strain evidence="6">S8</strain>
    </source>
</reference>
<keyword evidence="2" id="KW-0762">Sugar transport</keyword>
<keyword evidence="1" id="KW-0813">Transport</keyword>
<protein>
    <submittedName>
        <fullName evidence="6">PTS cellobiose transporter subunit IIA</fullName>
    </submittedName>
</protein>
<gene>
    <name evidence="6" type="ORF">NPA36_05320</name>
</gene>
<organism evidence="6 7">
    <name type="scientific">Granulicatella seriolae</name>
    <dbReference type="NCBI Taxonomy" id="2967226"/>
    <lineage>
        <taxon>Bacteria</taxon>
        <taxon>Bacillati</taxon>
        <taxon>Bacillota</taxon>
        <taxon>Bacilli</taxon>
        <taxon>Lactobacillales</taxon>
        <taxon>Carnobacteriaceae</taxon>
        <taxon>Granulicatella</taxon>
    </lineage>
</organism>
<dbReference type="EMBL" id="JANHNZ010000004">
    <property type="protein sequence ID" value="MCQ9209968.1"/>
    <property type="molecule type" value="Genomic_DNA"/>
</dbReference>
<evidence type="ECO:0000256" key="5">
    <source>
        <dbReference type="PROSITE-ProRule" id="PRU00418"/>
    </source>
</evidence>
<dbReference type="Proteomes" id="UP001059480">
    <property type="component" value="Unassembled WGS sequence"/>
</dbReference>
<evidence type="ECO:0000256" key="1">
    <source>
        <dbReference type="ARBA" id="ARBA00022448"/>
    </source>
</evidence>
<name>A0ABT1WN72_9LACT</name>
<reference evidence="6" key="2">
    <citation type="journal article" date="2023" name="Curr. Microbiol.">
        <title>Granulicatella seriolae sp. nov., a Novel Facultative Anaerobe Isolated from Yellowtail Marine Fish.</title>
        <authorList>
            <person name="Lee M."/>
            <person name="Choi Y.J."/>
            <person name="Farooq A."/>
            <person name="Jeong J.B."/>
            <person name="Jung M.Y."/>
        </authorList>
    </citation>
    <scope>NUCLEOTIDE SEQUENCE</scope>
    <source>
        <strain evidence="6">S8</strain>
    </source>
</reference>
<reference evidence="6" key="3">
    <citation type="journal article" date="2023" name="Microbiol. Resour. Announc.">
        <title>Draft Genome Sequence of Granulicatella sp. Strain S8, Isolated from a Marine Fish, Seriola quinqueradiata.</title>
        <authorList>
            <person name="Lee M."/>
            <person name="Farooq A."/>
            <person name="Jeong J.B."/>
            <person name="Jung M.Y."/>
        </authorList>
    </citation>
    <scope>NUCLEOTIDE SEQUENCE</scope>
    <source>
        <strain evidence="6">S8</strain>
    </source>
</reference>
<dbReference type="PIRSF" id="PIRSF000699">
    <property type="entry name" value="PTS_IILac_III"/>
    <property type="match status" value="1"/>
</dbReference>
<dbReference type="NCBIfam" id="NF007156">
    <property type="entry name" value="PRK09591.1"/>
    <property type="match status" value="1"/>
</dbReference>
<keyword evidence="3" id="KW-0808">Transferase</keyword>
<evidence type="ECO:0000313" key="6">
    <source>
        <dbReference type="EMBL" id="MCQ9209968.1"/>
    </source>
</evidence>
<sequence>MSEEIQVIAFEIILNSGNARTLVHEAFAAMREDNFALAEEKLEESNEELILAHKAQTGLLQEYASGKEIVMEVILVHAQDHLMTTMTLREVAFEMLALHRKLATIA</sequence>